<evidence type="ECO:0000259" key="8">
    <source>
        <dbReference type="PROSITE" id="PS51175"/>
    </source>
</evidence>
<feature type="compositionally biased region" description="Polar residues" evidence="6">
    <location>
        <begin position="4787"/>
        <end position="4797"/>
    </location>
</feature>
<dbReference type="CDD" id="cd04080">
    <property type="entry name" value="CBM6_cellulase-like"/>
    <property type="match status" value="3"/>
</dbReference>
<feature type="region of interest" description="Disordered" evidence="6">
    <location>
        <begin position="296"/>
        <end position="333"/>
    </location>
</feature>
<dbReference type="InterPro" id="IPR039808">
    <property type="entry name" value="Cadherin"/>
</dbReference>
<feature type="region of interest" description="Disordered" evidence="6">
    <location>
        <begin position="4469"/>
        <end position="4490"/>
    </location>
</feature>
<evidence type="ECO:0000256" key="2">
    <source>
        <dbReference type="ARBA" id="ARBA00022729"/>
    </source>
</evidence>
<dbReference type="Pfam" id="PF03422">
    <property type="entry name" value="CBM_6"/>
    <property type="match status" value="7"/>
</dbReference>
<feature type="compositionally biased region" description="Low complexity" evidence="6">
    <location>
        <begin position="4770"/>
        <end position="4782"/>
    </location>
</feature>
<feature type="domain" description="CBM6" evidence="8">
    <location>
        <begin position="3111"/>
        <end position="3258"/>
    </location>
</feature>
<dbReference type="PROSITE" id="PS00330">
    <property type="entry name" value="HEMOLYSIN_CALCIUM"/>
    <property type="match status" value="4"/>
</dbReference>
<feature type="domain" description="Cadherin" evidence="7">
    <location>
        <begin position="205"/>
        <end position="284"/>
    </location>
</feature>
<feature type="compositionally biased region" description="Polar residues" evidence="6">
    <location>
        <begin position="26"/>
        <end position="38"/>
    </location>
</feature>
<dbReference type="InterPro" id="IPR013783">
    <property type="entry name" value="Ig-like_fold"/>
</dbReference>
<dbReference type="eggNOG" id="COG4932">
    <property type="taxonomic scope" value="Bacteria"/>
</dbReference>
<evidence type="ECO:0000256" key="4">
    <source>
        <dbReference type="ARBA" id="ARBA00022837"/>
    </source>
</evidence>
<dbReference type="PRINTS" id="PR00313">
    <property type="entry name" value="CABNDNGRPT"/>
</dbReference>
<dbReference type="RefSeq" id="WP_043843681.1">
    <property type="nucleotide sequence ID" value="NZ_AQQW01000004.1"/>
</dbReference>
<dbReference type="GO" id="GO:0030246">
    <property type="term" value="F:carbohydrate binding"/>
    <property type="evidence" value="ECO:0007669"/>
    <property type="project" value="InterPro"/>
</dbReference>
<feature type="region of interest" description="Disordered" evidence="6">
    <location>
        <begin position="2022"/>
        <end position="2052"/>
    </location>
</feature>
<dbReference type="GO" id="GO:0016342">
    <property type="term" value="C:catenin complex"/>
    <property type="evidence" value="ECO:0007669"/>
    <property type="project" value="TreeGrafter"/>
</dbReference>
<feature type="domain" description="CBM6" evidence="8">
    <location>
        <begin position="323"/>
        <end position="440"/>
    </location>
</feature>
<feature type="domain" description="CBM6" evidence="8">
    <location>
        <begin position="557"/>
        <end position="712"/>
    </location>
</feature>
<sequence length="5131" mass="531567">MPIEQILIQGENLTNLSADGEASPNVARTRTQNQERTQAQLPDPEFDEYGLRPLYTGEGDPDTWGYLDINGSDTGPQASGSFTIPDSGEAGDYLLTLRVASTTPRPITIDIEGATYTISDSATPQFYYWETRTVTITLDGPGTYDFNILQDTTVGAPNIDAIAIHDVGTVANFSLPTFTGQTTFSIDESDTAIGSVAAFDIANDTSPDAPARDGITFAITGGDTEAVSIDPATGALSLNAPADFDAQPSYSVVVAATDAEGGVTEQTVTIDVVEAPDETFETTFLDASDLTIVNPSDNTVARTTSGNPESGAVEGGTGDNTGPQSEGNDYDDFGLRHNYTGTGYVDINGGAGDKLSFSFVAVAGTYDIVVRYANGDGTPRPISLRVDGGAEQEIANTDTGGWSNWTTQTFTFEVTTDGTHTVILAQEGSGAPNIDAIAIAETGTPISFVDPEITSAAAFTVEENSTVVGQVEAQDLDGADLTYSLSGPDSDKVAIDAAGQLTLTEVPDFEAPTDAGEDGVYDVTVEVSDGAVTVTQDITIAVTDVEPELATPSIETIVLQGEDAALVGGATTFHRVQGDEASVETGAGDDPTDGFGLRVGYSGFGYTDFGGAGADGDEVITWQVEVDEAGLYDLHIRYASTTSADPDRPLDVLVNGTDALGESIGFPNRDGFANWVVRAPVQVELQEGVNTIALAVPAGFSNGPNVDAVALTSVGATPALPPVNTAPTFAVETVDLDVGEGQLVVATGIGAADGENDDLTYTLSGDDAEFFEFNAATGTLEFVAAPDFENPASFDGDNLYELTLTATDSALSASQKLNITVTDVVEDAPATAITLTAIDVEENVAGAVVADVAVTDPDTTYTAADLTVGGADFELFELVDGAGGVQLKLIDGVALDYEAALPSVTVSLGALSSDPFSPSVLDVSEVQLLDVLFSQAGITPYNDAQDQPEDGGAVTVSEDGTALTLDGNFWKRVALDESYTLTGNSRITVDIEIGDATPEIVSIGFDDDDLPFELSDQSNYQIAGTQSQGGFVDLRGQGEDLGNGVLRFVIDLSQHAGSTIDSLTVVSDDDNFGNGRGSVTFSNVQLFEEGDDTGGDNAAPVVVGGGIADFTVDEDRPVEIDLPFVDPDGDALTYSFEITDAGGEVYTAHGLSLNDMVLSGDAPTDPGVYTVTVSATDADGSNTTTQTSFTLTVADVNDAPELVGDPALEPYFLQAGNAMDGIDLAEFAPFFTDADGDALTLSAEDLPAGLSVDAEGVITGTPVVGGEFTVLVRATDPDGLSVTLPLTFLVEGGQIGDQIVVEAENFTGLPEAEGFYATAQPGASGNQLIRVGAGGDTGLITTDLSQNGLIEGWYTVSMTRYDETDGSATYSLSIGDTVLAENAAFDGTPNTETANDTFDNGNARGNAGQSGNLKTITFEQPVFISAGTILTLSGTANGELLRTDAFTFTRTEEPNDPPSAVTINAASVAENAEGAVIGALSATDPDGDDANIVYSVDAASDFEIVDGALKLKDGVALDFEAGATVDVDVTATDENGDATTTTLTIAVTDVDEAPSAPVLTNATIDENADGAVVGTLSSLDPEGTAVSFTVSDDRFEVDGDDQLNLVTGASLDFETEETVSVDVTATDETGQSVTQTLVIAVNDVNDAPTLADGASLDNVAIAGGAGTTIDLSGLGAADEDAGDTVTYVIAATGGGTLPAGFEVSGTDLIVPADAPAGTYGIAVSASDGTLQSDPVVFSVTVGAPSVEPFTIQAEDNDLVVIDDVGEGSQGEVTRAVSQSNPDDYGNYREGAVGGSYLDFGSNPGDSIEFQIDAPAAGTYEVTFRYANGDGDGLDRPLLLVVNGGTATLQSFPFTDNGVEPWESWSDITVEVELAAGANTLSLEIPAGAAGGPNIDQATFTYADADLSADEDGNLDVDADAIVDPASLGAVAFELTGVDDDIVSYAYSTDGGSTFTAVTPVNGIATLDLSEFAADPSVDVIFEVTDDAGNTAFTSATIAIGDVPEPFSQTLQFEARDGSMTIIDDTPGTDGAGLTQPRDPLNPETPDPQRGPDNLWDNFEGDGYLDMGTNIGDAVQFEIDAPQAGTYTFTIRYGNGGTTDRPMAFSVGGTVVETVAFAPTADWDVWEEVEVEVQLAAGVNTIALANTIATGPNLDQVVVENNITPPPPVTEPGPRETIRINFQDGTTPDAPGYLVGNFTAYGEQSNGLTYGFVTETSVLDADGTTNTPIGGGFPAVAINERTGTGTLPDDGTLPADQLAVNFDAYDPRLTGYAHFDLGGYPERVAWEIALENGWYEVTVAVGDTGGPNDSNNALEIEGQLAAAWTPTAAFKSELVTVLANVQDGHLTLAAPDGSITEMQYVDIRALPDLTPEDGNEAPEDYAAFIAPRAVSADGEVDLGVQEGALPVGIDPTSDIVLGIDVVDGRGGALLESLSDGSIRIYETLTGEEVAYSANTTGGFDSVTIAPSADLKAFTSYTVVIDGFRDRGDNDDPSAPTREFQKFSTTFVTGEAPVVEAREVAFVDTVELSSNPMLGESYTSIEMSPDKQFLYVTSITGSITRWAVNDDGSLDQSTKEVFTPGGDFEEGGGRRGIVGIAFDPEDPNTIWISDNYPIPLNGRSNSVPDFSGRISKVTLGEGGSLADAEIETYITGLPRSNGDHVTNSLEFRVNPDYVPGGDEPQHLLYLTQGSNSAMGEPDSAWGFRPERLLNAAILEIDRSQEAPDGGFDVSTEPLPADGQNRRFADNDNDLKNGGIFIDSGEFTGNYLHFDAQGVAEVREGEDVGSALIERFYDPYAEDAVLSIFATGNRNAYDLVWHSNGYLYVPTNGSAAGGNVPDDPSTPEDESINGVGLQADYLFRMVEGGYYGHPNPLHDQYILNGANPTAGVDPNQVGDYPVGTLPDPGYDLEGVYSLSNNRSPNGAIEYLGNNFGSSLQNAVIFTQYSSGDNLRAVLFNDDGTVSDGFILRNTDGNIISYVDPLDVIEGANGALYMLTLNRGNGVSQIIRLDAAPGGEVEDVTADEGGNLALLVVSATDESEVLFQVAGLDADIQTITVSFDGGPAQTVTLDAQNRFTADLSGTDGAVSAVLSVFDDNGNTATAEAGFTPGNTASGNFIDAEAFTVLDTNDGTLIRLLSDPSTHDGDQYDSNGDGMNDGYDGAGYLDMNGGAEDKASFVYDAAQAGSYTLSFRIANGTTSGTLERPIAIKAGTQTVTIDNTQTGSFSTWQDFEVTLDLSAGPNTVVIEQLAASGGPNIDSVTITPNVATVPNDGTESVAGIDYLIYEAENALLDGPVIVSDTTDERNQRGGEFVDFDGTGTQTITWTVSAPEDGTYGIDILYALSTTKEARPATLLVNGVDQGSLPFAPNSTAAENVWGPQSAQVSLSAGINTISIAVPEANGANIDYLRVSEAPVDTFVPSYADITGEGRIELEATDDTTRTVNASTVEFYFTVDADDTYALDFAANPGAPDGGGLTVFLSADGAQPVEIDDNGFPGEGEAGETTAYVELEAGVQYRVIAISDQPGASAIDYLDVRPAPGNENADIEVQSNDPTYFDNRLHFSWIDNPTAVVADNPRDYKESATVTISNSGTETLEVLESDLSGPFELADPDVFDGLTLAAGESIDVTVLFDRDAYTSGGNGVTGVFTGALELRTNDADSPVATVDLAGFWQARDEGGQEPNINEVWDVFGFGNEIEGLTLIGGGEDDELDFYDVYLPVDDTEVLSPYWRLADGVSEARITQIAAFHSPSGATLGIHAPGNKGADVIFTNHASSNNQTLLPLLGNGNFATSVFSAADIPDGWAGNDLFGIEVANLSTDPTLNPTGAGAPSQAELDALYPGYTVTGEQVFDPDGNPVSDGYTVRMFQAVDADGDVIENVYLGVMDYTGINYDYNDNMFIIEGVAPVFDGGVLTVDGLDDAAADDRLVFSRIDNPSNGNQAFRDSATITVTNDGIGALTIDDIAVTGAFTVSGLAEGEILAAGESVDLTVTFTGTDPSDDNQAVSYDGSLTIGSDAGVTEIALSGLAQIQSEGGEEPTVAQIVEAFGYSTNVAQGQLNGGGAIEQVGDEVLLPYLQRLDPSQPVEVIQIAAYLSAGISRLSLHEVESGALTELYAQDDNQYQTLLPDGLQVGPGAQNGVARAVIDRDDAFGLRVTVDGQPTYSAWSDPNANFYDDTYNISGGNEGHYIRYFQAIDQAGEVIEGTYIGIQDYPGGSNFDYNDHMFIVKNVQGYELSDEEDANGDGVNDALVTDSDNDGTADFYDPDVTPPPSGDQQAFNETGTPWAVGTGGLTLMANLFDSGGNGVAYNDNGTKEGDQSVRPGETVDISFNTLAVGYTVAGEWLEYTIDVEAAGEYEFFVNASSPNDGRELTATFAQSGVVYETLEIDVPNTGAYTSYSDTEALSVMLNAGTNVLRINFDNALQDLMSFTLDPVNVVTGQTPFPGPDAPDFSGGSLTVDASNYDNGGQGVAYNDAAGLQGGNDGGRTGSDVEQTSSGDIGWLAPGDWTEYTVNVPDDGLYDLDLLLSNAGGGGRSATVDFYRPGESTPYASSGSIANPQTGGWGTFLERSADGIELEGGAQIVRVTFQGGSQDFRSFTLTQQTLQQPFPGPDAPLLDGSLTVAAANFDSGGQGVSWNDNPGRDGSHPLRGDTDVELVGTTADIGYVLPGEWVEYTVNVAEAGTYALSVNAKTPIGGNSIAVSLSDGTPLNTFALPDSNGTSNGFGGTTFAETGTVDVELEAGVQTLRFTFQGSAATNGYILDFRSFSLTAVPTVAGLAAPTPTVSPTATPEETDTGGSSPQTPTVEKSVAPSNDPVVNDPADAEDGDDPAAPTLTPTSGSGSQTAAPSGTGGGAEPSPQVDFEAVYMELDLGDDTYVAGAGTDTVIGGAGEDDLCGGDGDDVIDGGAHADMLCGGAGDDTISGGSGDDTIHGEDGNDNLGGGAGRDFMLGGSGDDTIGGGVGDDSIAGEDGNDLISGGGRNDHLSGGQGDDTVLGGSGDDRIGGGAGKDLLDGGSGNDVLGGGLGDDTLLGGDGDDLLSGGGRNDVLNGGRGNDTLSGGDGEDEFFFDAATGSETDFVTDFTIGEDVLVMTMPRGAGNPFEALDITATADGAVIQDGAREIVLLGVAADELGADDFVFV</sequence>
<dbReference type="Pfam" id="PF05345">
    <property type="entry name" value="He_PIG"/>
    <property type="match status" value="2"/>
</dbReference>
<feature type="region of interest" description="Disordered" evidence="6">
    <location>
        <begin position="4922"/>
        <end position="5005"/>
    </location>
</feature>
<dbReference type="GO" id="GO:0016787">
    <property type="term" value="F:hydrolase activity"/>
    <property type="evidence" value="ECO:0007669"/>
    <property type="project" value="UniProtKB-KW"/>
</dbReference>
<evidence type="ECO:0000259" key="7">
    <source>
        <dbReference type="PROSITE" id="PS50268"/>
    </source>
</evidence>
<dbReference type="PANTHER" id="PTHR24027:SF438">
    <property type="entry name" value="CADHERIN 23"/>
    <property type="match status" value="1"/>
</dbReference>
<reference evidence="9 10" key="1">
    <citation type="journal article" date="2014" name="Antonie Van Leeuwenhoek">
        <title>Roseivivax atlanticus sp. nov., isolated from surface seawater of the Atlantic Ocean.</title>
        <authorList>
            <person name="Li G."/>
            <person name="Lai Q."/>
            <person name="Liu X."/>
            <person name="Sun F."/>
            <person name="Shao Z."/>
        </authorList>
    </citation>
    <scope>NUCLEOTIDE SEQUENCE [LARGE SCALE GENOMIC DNA]</scope>
    <source>
        <strain evidence="9 10">22II-s10s</strain>
    </source>
</reference>
<dbReference type="InterPro" id="IPR006584">
    <property type="entry name" value="Cellulose-bd_IV"/>
</dbReference>
<dbReference type="GO" id="GO:0045296">
    <property type="term" value="F:cadherin binding"/>
    <property type="evidence" value="ECO:0007669"/>
    <property type="project" value="TreeGrafter"/>
</dbReference>
<dbReference type="InterPro" id="IPR011049">
    <property type="entry name" value="Serralysin-like_metalloprot_C"/>
</dbReference>
<dbReference type="GO" id="GO:0008013">
    <property type="term" value="F:beta-catenin binding"/>
    <property type="evidence" value="ECO:0007669"/>
    <property type="project" value="TreeGrafter"/>
</dbReference>
<dbReference type="PROSITE" id="PS50268">
    <property type="entry name" value="CADHERIN_2"/>
    <property type="match status" value="6"/>
</dbReference>
<comment type="subcellular location">
    <subcellularLocation>
        <location evidence="1">Membrane</location>
    </subcellularLocation>
</comment>
<dbReference type="eggNOG" id="COG2931">
    <property type="taxonomic scope" value="Bacteria"/>
</dbReference>
<dbReference type="Gene3D" id="2.120.10.30">
    <property type="entry name" value="TolB, C-terminal domain"/>
    <property type="match status" value="1"/>
</dbReference>
<dbReference type="SMART" id="SM00112">
    <property type="entry name" value="CA"/>
    <property type="match status" value="6"/>
</dbReference>
<dbReference type="SMART" id="SM00736">
    <property type="entry name" value="CADG"/>
    <property type="match status" value="3"/>
</dbReference>
<dbReference type="GO" id="GO:0016477">
    <property type="term" value="P:cell migration"/>
    <property type="evidence" value="ECO:0007669"/>
    <property type="project" value="TreeGrafter"/>
</dbReference>
<feature type="domain" description="CBM6" evidence="8">
    <location>
        <begin position="37"/>
        <end position="165"/>
    </location>
</feature>
<dbReference type="Proteomes" id="UP000019063">
    <property type="component" value="Unassembled WGS sequence"/>
</dbReference>
<feature type="region of interest" description="Disordered" evidence="6">
    <location>
        <begin position="4229"/>
        <end position="4255"/>
    </location>
</feature>
<dbReference type="InterPro" id="IPR006644">
    <property type="entry name" value="Cadg"/>
</dbReference>
<dbReference type="InterPro" id="IPR008979">
    <property type="entry name" value="Galactose-bd-like_sf"/>
</dbReference>
<dbReference type="SUPFAM" id="SSF75011">
    <property type="entry name" value="3-carboxy-cis,cis-mucoante lactonizing enzyme"/>
    <property type="match status" value="1"/>
</dbReference>
<dbReference type="Gene3D" id="2.60.120.430">
    <property type="entry name" value="Galactose-binding lectin"/>
    <property type="match status" value="1"/>
</dbReference>
<dbReference type="Gene3D" id="2.60.40.60">
    <property type="entry name" value="Cadherins"/>
    <property type="match status" value="5"/>
</dbReference>
<keyword evidence="9" id="KW-0378">Hydrolase</keyword>
<dbReference type="GO" id="GO:0007156">
    <property type="term" value="P:homophilic cell adhesion via plasma membrane adhesion molecules"/>
    <property type="evidence" value="ECO:0007669"/>
    <property type="project" value="InterPro"/>
</dbReference>
<feature type="domain" description="CBM6" evidence="8">
    <location>
        <begin position="3278"/>
        <end position="3406"/>
    </location>
</feature>
<feature type="compositionally biased region" description="Polar residues" evidence="6">
    <location>
        <begin position="296"/>
        <end position="308"/>
    </location>
</feature>
<dbReference type="Gene3D" id="2.150.10.10">
    <property type="entry name" value="Serralysin-like metalloprotease, C-terminal"/>
    <property type="match status" value="3"/>
</dbReference>
<feature type="compositionally biased region" description="Gly residues" evidence="6">
    <location>
        <begin position="4930"/>
        <end position="4954"/>
    </location>
</feature>
<feature type="compositionally biased region" description="Gly residues" evidence="6">
    <location>
        <begin position="4995"/>
        <end position="5005"/>
    </location>
</feature>
<evidence type="ECO:0000256" key="5">
    <source>
        <dbReference type="ARBA" id="ARBA00023136"/>
    </source>
</evidence>
<name>W4HKH3_9RHOB</name>
<organism evidence="9 10">
    <name type="scientific">Roseivivax marinus</name>
    <dbReference type="NCBI Taxonomy" id="1379903"/>
    <lineage>
        <taxon>Bacteria</taxon>
        <taxon>Pseudomonadati</taxon>
        <taxon>Pseudomonadota</taxon>
        <taxon>Alphaproteobacteria</taxon>
        <taxon>Rhodobacterales</taxon>
        <taxon>Roseobacteraceae</taxon>
        <taxon>Roseivivax</taxon>
    </lineage>
</organism>
<accession>W4HKH3</accession>
<feature type="compositionally biased region" description="Polar residues" evidence="6">
    <location>
        <begin position="4826"/>
        <end position="4839"/>
    </location>
</feature>
<dbReference type="PANTHER" id="PTHR24027">
    <property type="entry name" value="CADHERIN-23"/>
    <property type="match status" value="1"/>
</dbReference>
<keyword evidence="5" id="KW-0472">Membrane</keyword>
<dbReference type="InterPro" id="IPR001343">
    <property type="entry name" value="Hemolysn_Ca-bd"/>
</dbReference>
<dbReference type="SUPFAM" id="SSF49785">
    <property type="entry name" value="Galactose-binding domain-like"/>
    <property type="match status" value="10"/>
</dbReference>
<keyword evidence="4" id="KW-0106">Calcium</keyword>
<feature type="region of interest" description="Disordered" evidence="6">
    <location>
        <begin position="4770"/>
        <end position="4850"/>
    </location>
</feature>
<keyword evidence="3" id="KW-0677">Repeat</keyword>
<dbReference type="InterPro" id="IPR011042">
    <property type="entry name" value="6-blade_b-propeller_TolB-like"/>
</dbReference>
<dbReference type="InterPro" id="IPR015919">
    <property type="entry name" value="Cadherin-like_sf"/>
</dbReference>
<feature type="domain" description="CBM6" evidence="8">
    <location>
        <begin position="4448"/>
        <end position="4592"/>
    </location>
</feature>
<evidence type="ECO:0000256" key="6">
    <source>
        <dbReference type="SAM" id="MobiDB-lite"/>
    </source>
</evidence>
<evidence type="ECO:0000313" key="9">
    <source>
        <dbReference type="EMBL" id="ETW13229.1"/>
    </source>
</evidence>
<dbReference type="PROSITE" id="PS51175">
    <property type="entry name" value="CBM6"/>
    <property type="match status" value="10"/>
</dbReference>
<comment type="caution">
    <text evidence="9">The sequence shown here is derived from an EMBL/GenBank/DDBJ whole genome shotgun (WGS) entry which is preliminary data.</text>
</comment>
<feature type="domain" description="Cadherin" evidence="7">
    <location>
        <begin position="453"/>
        <end position="554"/>
    </location>
</feature>
<feature type="region of interest" description="Disordered" evidence="6">
    <location>
        <begin position="16"/>
        <end position="38"/>
    </location>
</feature>
<feature type="domain" description="Cadherin" evidence="7">
    <location>
        <begin position="1460"/>
        <end position="1559"/>
    </location>
</feature>
<evidence type="ECO:0000256" key="1">
    <source>
        <dbReference type="ARBA" id="ARBA00004370"/>
    </source>
</evidence>
<dbReference type="Pfam" id="PF00353">
    <property type="entry name" value="HemolysinCabind"/>
    <property type="match status" value="4"/>
</dbReference>
<feature type="domain" description="Cadherin" evidence="7">
    <location>
        <begin position="1556"/>
        <end position="1650"/>
    </location>
</feature>
<protein>
    <submittedName>
        <fullName evidence="9">Glucosyl hydrolase family protein</fullName>
    </submittedName>
</protein>
<feature type="compositionally biased region" description="Gly residues" evidence="6">
    <location>
        <begin position="4470"/>
        <end position="4479"/>
    </location>
</feature>
<dbReference type="STRING" id="1379903.ATO8_08456"/>
<dbReference type="EMBL" id="AQQW01000004">
    <property type="protein sequence ID" value="ETW13229.1"/>
    <property type="molecule type" value="Genomic_DNA"/>
</dbReference>
<feature type="region of interest" description="Disordered" evidence="6">
    <location>
        <begin position="5032"/>
        <end position="5052"/>
    </location>
</feature>
<dbReference type="InterPro" id="IPR005084">
    <property type="entry name" value="CBM6"/>
</dbReference>
<feature type="domain" description="CBM6" evidence="8">
    <location>
        <begin position="1773"/>
        <end position="1900"/>
    </location>
</feature>
<dbReference type="Gene3D" id="2.60.40.10">
    <property type="entry name" value="Immunoglobulins"/>
    <property type="match status" value="5"/>
</dbReference>
<evidence type="ECO:0000256" key="3">
    <source>
        <dbReference type="ARBA" id="ARBA00022737"/>
    </source>
</evidence>
<feature type="domain" description="CBM6" evidence="8">
    <location>
        <begin position="4612"/>
        <end position="4759"/>
    </location>
</feature>
<feature type="region of interest" description="Disordered" evidence="6">
    <location>
        <begin position="4623"/>
        <end position="4642"/>
    </location>
</feature>
<dbReference type="CDD" id="cd11304">
    <property type="entry name" value="Cadherin_repeat"/>
    <property type="match status" value="5"/>
</dbReference>
<feature type="domain" description="Cadherin" evidence="7">
    <location>
        <begin position="741"/>
        <end position="831"/>
    </location>
</feature>
<evidence type="ECO:0000313" key="10">
    <source>
        <dbReference type="Proteomes" id="UP000019063"/>
    </source>
</evidence>
<feature type="domain" description="CBM6" evidence="8">
    <location>
        <begin position="4284"/>
        <end position="4429"/>
    </location>
</feature>
<dbReference type="eggNOG" id="COG3291">
    <property type="taxonomic scope" value="Bacteria"/>
</dbReference>
<proteinExistence type="predicted"/>
<gene>
    <name evidence="9" type="ORF">ATO8_08456</name>
</gene>
<keyword evidence="2" id="KW-0732">Signal</keyword>
<dbReference type="eggNOG" id="COG3420">
    <property type="taxonomic scope" value="Bacteria"/>
</dbReference>
<dbReference type="Gene3D" id="2.60.120.260">
    <property type="entry name" value="Galactose-binding domain-like"/>
    <property type="match status" value="11"/>
</dbReference>
<dbReference type="eggNOG" id="COG2133">
    <property type="taxonomic scope" value="Bacteria"/>
</dbReference>
<dbReference type="SMART" id="SM00606">
    <property type="entry name" value="CBD_IV"/>
    <property type="match status" value="5"/>
</dbReference>
<dbReference type="SUPFAM" id="SSF49313">
    <property type="entry name" value="Cadherin-like"/>
    <property type="match status" value="7"/>
</dbReference>
<dbReference type="InterPro" id="IPR018511">
    <property type="entry name" value="Hemolysin-typ_Ca-bd_CS"/>
</dbReference>
<dbReference type="InterPro" id="IPR002126">
    <property type="entry name" value="Cadherin-like_dom"/>
</dbReference>
<feature type="domain" description="Cadherin" evidence="7">
    <location>
        <begin position="1112"/>
        <end position="1212"/>
    </location>
</feature>
<feature type="compositionally biased region" description="Basic and acidic residues" evidence="6">
    <location>
        <begin position="4632"/>
        <end position="4642"/>
    </location>
</feature>
<dbReference type="GO" id="GO:0005509">
    <property type="term" value="F:calcium ion binding"/>
    <property type="evidence" value="ECO:0007669"/>
    <property type="project" value="InterPro"/>
</dbReference>
<keyword evidence="10" id="KW-1185">Reference proteome</keyword>
<dbReference type="PATRIC" id="fig|1317118.6.peg.1753"/>
<feature type="domain" description="CBM6" evidence="8">
    <location>
        <begin position="2038"/>
        <end position="2159"/>
    </location>
</feature>
<dbReference type="SUPFAM" id="SSF51120">
    <property type="entry name" value="beta-Roll"/>
    <property type="match status" value="2"/>
</dbReference>